<feature type="compositionally biased region" description="Basic and acidic residues" evidence="1">
    <location>
        <begin position="216"/>
        <end position="228"/>
    </location>
</feature>
<feature type="region of interest" description="Disordered" evidence="1">
    <location>
        <begin position="1"/>
        <end position="25"/>
    </location>
</feature>
<feature type="compositionally biased region" description="Polar residues" evidence="1">
    <location>
        <begin position="16"/>
        <end position="25"/>
    </location>
</feature>
<reference evidence="2 3" key="1">
    <citation type="submission" date="2024-01" db="EMBL/GenBank/DDBJ databases">
        <authorList>
            <person name="Allen C."/>
            <person name="Tagirdzhanova G."/>
        </authorList>
    </citation>
    <scope>NUCLEOTIDE SEQUENCE [LARGE SCALE GENOMIC DNA]</scope>
    <source>
        <strain evidence="2 3">CBS 119000</strain>
    </source>
</reference>
<name>A0ABP0DFG4_9PEZI</name>
<feature type="region of interest" description="Disordered" evidence="1">
    <location>
        <begin position="184"/>
        <end position="245"/>
    </location>
</feature>
<keyword evidence="3" id="KW-1185">Reference proteome</keyword>
<feature type="compositionally biased region" description="Polar residues" evidence="1">
    <location>
        <begin position="204"/>
        <end position="213"/>
    </location>
</feature>
<protein>
    <submittedName>
        <fullName evidence="2">Uncharacterized protein</fullName>
    </submittedName>
</protein>
<feature type="region of interest" description="Disordered" evidence="1">
    <location>
        <begin position="355"/>
        <end position="382"/>
    </location>
</feature>
<comment type="caution">
    <text evidence="2">The sequence shown here is derived from an EMBL/GenBank/DDBJ whole genome shotgun (WGS) entry which is preliminary data.</text>
</comment>
<dbReference type="EMBL" id="CAWUON010000013">
    <property type="protein sequence ID" value="CAK7265606.1"/>
    <property type="molecule type" value="Genomic_DNA"/>
</dbReference>
<dbReference type="Proteomes" id="UP001642502">
    <property type="component" value="Unassembled WGS sequence"/>
</dbReference>
<organism evidence="2 3">
    <name type="scientific">Sporothrix epigloea</name>
    <dbReference type="NCBI Taxonomy" id="1892477"/>
    <lineage>
        <taxon>Eukaryota</taxon>
        <taxon>Fungi</taxon>
        <taxon>Dikarya</taxon>
        <taxon>Ascomycota</taxon>
        <taxon>Pezizomycotina</taxon>
        <taxon>Sordariomycetes</taxon>
        <taxon>Sordariomycetidae</taxon>
        <taxon>Ophiostomatales</taxon>
        <taxon>Ophiostomataceae</taxon>
        <taxon>Sporothrix</taxon>
    </lineage>
</organism>
<proteinExistence type="predicted"/>
<evidence type="ECO:0000313" key="3">
    <source>
        <dbReference type="Proteomes" id="UP001642502"/>
    </source>
</evidence>
<sequence length="649" mass="70688">MEDGTGESTLKDGPTTAVTGGDSNSDSVVIISPRGDVVLQVTFETSREALLKTARTLWKRPDTLATHERPLLKKKLPMAFRVETAALKKHSRYFSNLLSDTRFQEARAVEAGLARLALDRIDPADADVSRLPRVHIEDDDEGSRTAGREIVFAELLRLLHWDGTVHPVAAAATSGDEQMDAVKRTSPLSSPAMSKARSVAKTPTAKSPASRSVASLKEKKAPVGKEAKSVPAQMQPRIPGSRWSAKTPPTLLELATLALQADRFACTEAAAAYLRTLRLRFPQPVIRATRGSGASAAGVSTSSAGNFPCMVNEEAIRQKVFVSWLLDQPIRFHAGTRELILFGSQRWKTALQGEAAGDCESGGNGDGDGDGDGAARHTPPHPPAWYDLPDGIESELQFRRACIIHCIASVARHFLALYTSRNRRQCKMGYESSAACDSFQLGEIVKFLFHKDLLFLHDFSATTMARSRDQQQHVSPADYAAVDINHILAVLRQCPAYQLDKHHVNCGLRTRMLPILEYIQAMLSANSVGLHRHEWSAAHHGKVSWLAAASAAGLLDGGGAVDDYSDDSDQDSITTTNGNGDGSNMRVPVFGKPHQTGTAPAADPHTPIVFRFTRSLAGDPRLRMEGSMAADRMARQLFTARRWNWTPEP</sequence>
<evidence type="ECO:0000313" key="2">
    <source>
        <dbReference type="EMBL" id="CAK7265606.1"/>
    </source>
</evidence>
<evidence type="ECO:0000256" key="1">
    <source>
        <dbReference type="SAM" id="MobiDB-lite"/>
    </source>
</evidence>
<feature type="region of interest" description="Disordered" evidence="1">
    <location>
        <begin position="563"/>
        <end position="586"/>
    </location>
</feature>
<gene>
    <name evidence="2" type="ORF">SEPCBS119000_001599</name>
</gene>
<accession>A0ABP0DFG4</accession>